<dbReference type="GO" id="GO:2001238">
    <property type="term" value="P:positive regulation of extrinsic apoptotic signaling pathway"/>
    <property type="evidence" value="ECO:0007669"/>
    <property type="project" value="UniProtKB-ARBA"/>
</dbReference>
<evidence type="ECO:0000259" key="13">
    <source>
        <dbReference type="PROSITE" id="PS50168"/>
    </source>
</evidence>
<evidence type="ECO:0000256" key="7">
    <source>
        <dbReference type="ARBA" id="ARBA00059068"/>
    </source>
</evidence>
<keyword evidence="4" id="KW-0399">Innate immunity</keyword>
<dbReference type="CDD" id="cd08336">
    <property type="entry name" value="DED_FADD"/>
    <property type="match status" value="1"/>
</dbReference>
<keyword evidence="15" id="KW-1185">Reference proteome</keyword>
<dbReference type="FunFam" id="1.10.533.10:FF:000062">
    <property type="entry name" value="Fas-associated via death domain"/>
    <property type="match status" value="1"/>
</dbReference>
<evidence type="ECO:0000256" key="2">
    <source>
        <dbReference type="ARBA" id="ARBA00022490"/>
    </source>
</evidence>
<evidence type="ECO:0000256" key="3">
    <source>
        <dbReference type="ARBA" id="ARBA00022553"/>
    </source>
</evidence>
<dbReference type="GO" id="GO:0045089">
    <property type="term" value="P:positive regulation of innate immune response"/>
    <property type="evidence" value="ECO:0007669"/>
    <property type="project" value="TreeGrafter"/>
</dbReference>
<keyword evidence="3" id="KW-0597">Phosphoprotein</keyword>
<evidence type="ECO:0000259" key="12">
    <source>
        <dbReference type="PROSITE" id="PS50017"/>
    </source>
</evidence>
<dbReference type="GO" id="GO:0045087">
    <property type="term" value="P:innate immune response"/>
    <property type="evidence" value="ECO:0007669"/>
    <property type="project" value="UniProtKB-KW"/>
</dbReference>
<keyword evidence="2" id="KW-0963">Cytoplasm</keyword>
<dbReference type="GO" id="GO:0097191">
    <property type="term" value="P:extrinsic apoptotic signaling pathway"/>
    <property type="evidence" value="ECO:0007669"/>
    <property type="project" value="TreeGrafter"/>
</dbReference>
<dbReference type="SMART" id="SM00031">
    <property type="entry name" value="DED"/>
    <property type="match status" value="1"/>
</dbReference>
<dbReference type="PROSITE" id="PS50168">
    <property type="entry name" value="DED"/>
    <property type="match status" value="1"/>
</dbReference>
<evidence type="ECO:0000256" key="1">
    <source>
        <dbReference type="ARBA" id="ARBA00004496"/>
    </source>
</evidence>
<dbReference type="EMBL" id="KL215525">
    <property type="protein sequence ID" value="KFV65050.1"/>
    <property type="molecule type" value="Genomic_DNA"/>
</dbReference>
<dbReference type="Proteomes" id="UP000053875">
    <property type="component" value="Unassembled WGS sequence"/>
</dbReference>
<keyword evidence="6" id="KW-0391">Immunity</keyword>
<sequence length="180" mass="20996">MDPFLSLLHSFSSSLADKELSSMKFLCQDKIGKRKLESVQSGVELFTILLEQQDITRDNVAFLEEMLTNIRREDLLSKLKQFVGEGEVKAPADQPDPHEKPMEVICDNVGRNWRMLMRKLEFCDVKMERIVEANPRDQREQLFQSLREWQRWRGRDAKVADLIAALRRCSMNLVADIVEQ</sequence>
<organism evidence="14 15">
    <name type="scientific">Dryobates pubescens</name>
    <name type="common">Downy woodpecker</name>
    <name type="synonym">Picoides pubescens</name>
    <dbReference type="NCBI Taxonomy" id="118200"/>
    <lineage>
        <taxon>Eukaryota</taxon>
        <taxon>Metazoa</taxon>
        <taxon>Chordata</taxon>
        <taxon>Craniata</taxon>
        <taxon>Vertebrata</taxon>
        <taxon>Euteleostomi</taxon>
        <taxon>Archelosauria</taxon>
        <taxon>Archosauria</taxon>
        <taxon>Dinosauria</taxon>
        <taxon>Saurischia</taxon>
        <taxon>Theropoda</taxon>
        <taxon>Coelurosauria</taxon>
        <taxon>Aves</taxon>
        <taxon>Neognathae</taxon>
        <taxon>Neoaves</taxon>
        <taxon>Telluraves</taxon>
        <taxon>Coraciimorphae</taxon>
        <taxon>Piciformes</taxon>
        <taxon>Picidae</taxon>
        <taxon>Dryobates</taxon>
    </lineage>
</organism>
<evidence type="ECO:0000256" key="9">
    <source>
        <dbReference type="ARBA" id="ARBA00069996"/>
    </source>
</evidence>
<dbReference type="InterPro" id="IPR011029">
    <property type="entry name" value="DEATH-like_dom_sf"/>
</dbReference>
<evidence type="ECO:0000313" key="14">
    <source>
        <dbReference type="EMBL" id="KFV65050.1"/>
    </source>
</evidence>
<evidence type="ECO:0000256" key="10">
    <source>
        <dbReference type="ARBA" id="ARBA00071128"/>
    </source>
</evidence>
<dbReference type="SMART" id="SM00005">
    <property type="entry name" value="DEATH"/>
    <property type="match status" value="1"/>
</dbReference>
<dbReference type="PANTHER" id="PTHR15077:SF10">
    <property type="entry name" value="FAS-ASSOCIATED DEATH DOMAIN PROTEIN"/>
    <property type="match status" value="1"/>
</dbReference>
<dbReference type="GO" id="GO:0005123">
    <property type="term" value="F:death receptor binding"/>
    <property type="evidence" value="ECO:0007669"/>
    <property type="project" value="TreeGrafter"/>
</dbReference>
<dbReference type="Pfam" id="PF00531">
    <property type="entry name" value="Death"/>
    <property type="match status" value="1"/>
</dbReference>
<dbReference type="Pfam" id="PF01335">
    <property type="entry name" value="DED"/>
    <property type="match status" value="1"/>
</dbReference>
<dbReference type="GO" id="GO:0031265">
    <property type="term" value="C:CD95 death-inducing signaling complex"/>
    <property type="evidence" value="ECO:0007669"/>
    <property type="project" value="TreeGrafter"/>
</dbReference>
<name>A0A093G4D8_DRYPU</name>
<keyword evidence="5" id="KW-0053">Apoptosis</keyword>
<reference evidence="14 15" key="1">
    <citation type="submission" date="2014-04" db="EMBL/GenBank/DDBJ databases">
        <title>Genome evolution of avian class.</title>
        <authorList>
            <person name="Zhang G."/>
            <person name="Li C."/>
        </authorList>
    </citation>
    <scope>NUCLEOTIDE SEQUENCE [LARGE SCALE GENOMIC DNA]</scope>
    <source>
        <strain evidence="14">BGI_N307</strain>
    </source>
</reference>
<comment type="subcellular location">
    <subcellularLocation>
        <location evidence="1">Cytoplasm</location>
    </subcellularLocation>
</comment>
<dbReference type="InterPro" id="IPR000488">
    <property type="entry name" value="Death_dom"/>
</dbReference>
<evidence type="ECO:0000256" key="6">
    <source>
        <dbReference type="ARBA" id="ARBA00022859"/>
    </source>
</evidence>
<dbReference type="InterPro" id="IPR001875">
    <property type="entry name" value="DED_dom"/>
</dbReference>
<dbReference type="GO" id="GO:0030674">
    <property type="term" value="F:protein-macromolecule adaptor activity"/>
    <property type="evidence" value="ECO:0007669"/>
    <property type="project" value="UniProtKB-ARBA"/>
</dbReference>
<dbReference type="InterPro" id="IPR016729">
    <property type="entry name" value="FADD"/>
</dbReference>
<dbReference type="GO" id="GO:0005737">
    <property type="term" value="C:cytoplasm"/>
    <property type="evidence" value="ECO:0007669"/>
    <property type="project" value="UniProtKB-SubCell"/>
</dbReference>
<proteinExistence type="predicted"/>
<evidence type="ECO:0000313" key="15">
    <source>
        <dbReference type="Proteomes" id="UP000053875"/>
    </source>
</evidence>
<comment type="function">
    <text evidence="7">Apoptotic adapter molecule that recruits caspases CASP8 or CASP10 to the activated FAS/CD95 or TNFRSF1A/TNFR-1 receptors. The resulting aggregate called the death-inducing signaling complex (DISC) performs CASP8 proteolytic activation. Active CASP8 initiates the subsequent cascade of caspases mediating apoptosis. Involved in interferon-mediated antiviral immune response, playing a role in the positive regulation of interferon signaling.</text>
</comment>
<dbReference type="GO" id="GO:0001819">
    <property type="term" value="P:positive regulation of cytokine production"/>
    <property type="evidence" value="ECO:0007669"/>
    <property type="project" value="UniProtKB-ARBA"/>
</dbReference>
<dbReference type="PROSITE" id="PS50017">
    <property type="entry name" value="DEATH_DOMAIN"/>
    <property type="match status" value="1"/>
</dbReference>
<dbReference type="GO" id="GO:0089720">
    <property type="term" value="F:caspase binding"/>
    <property type="evidence" value="ECO:0007669"/>
    <property type="project" value="TreeGrafter"/>
</dbReference>
<dbReference type="PANTHER" id="PTHR15077">
    <property type="entry name" value="FAS-ASSOCIATING DEATH DOMAIN-CONTAINING PROTEIN FADD"/>
    <property type="match status" value="1"/>
</dbReference>
<feature type="domain" description="DED" evidence="13">
    <location>
        <begin position="3"/>
        <end position="81"/>
    </location>
</feature>
<evidence type="ECO:0000256" key="5">
    <source>
        <dbReference type="ARBA" id="ARBA00022703"/>
    </source>
</evidence>
<evidence type="ECO:0000256" key="4">
    <source>
        <dbReference type="ARBA" id="ARBA00022588"/>
    </source>
</evidence>
<dbReference type="Gene3D" id="1.10.533.10">
    <property type="entry name" value="Death Domain, Fas"/>
    <property type="match status" value="2"/>
</dbReference>
<comment type="subunit">
    <text evidence="8">Can self-associate. Component of the AIM2 PANoptosome complex, a multiprotein complex that drives inflammatory cell death (PANoptosis). Component of the death-induced signaling complex (DISC) composed of cell surface receptor FAS/CD95 or TNFRSF1A, adapter protein FADD and the CASP8 protease; recruitment of CASP8 to the complex is required for processing of CASP8 into the p18 and p10 subunits. Interacts (via death domain) with FAS (via death domain). Interacts directly (via DED domain) with NOL3 (via CARD domain); inhibits death-inducing signaling complex (DISC) assembly by inhibiting the increase in FAS-FADD binding induced by FAS activation. Interacts with CFLAR, PEA15 and MBD4. When phosphorylated, part of a complex containing HIPK3 and FAS. May interact with MAVS/IPS1. Interacts with MOCV v-CFLAR protein and PIDD1. Interacts with RIPK1 and TRADD. Interacts with stimulated TNFRSF10B. Interacts with DDX24.</text>
</comment>
<feature type="domain" description="Death" evidence="12">
    <location>
        <begin position="98"/>
        <end position="180"/>
    </location>
</feature>
<evidence type="ECO:0000256" key="8">
    <source>
        <dbReference type="ARBA" id="ARBA00066149"/>
    </source>
</evidence>
<dbReference type="AlphaFoldDB" id="A0A093G4D8"/>
<accession>A0A093G4D8</accession>
<gene>
    <name evidence="14" type="ORF">N307_15018</name>
</gene>
<dbReference type="SUPFAM" id="SSF47986">
    <property type="entry name" value="DEATH domain"/>
    <property type="match status" value="1"/>
</dbReference>
<evidence type="ECO:0000256" key="11">
    <source>
        <dbReference type="ARBA" id="ARBA00075696"/>
    </source>
</evidence>
<feature type="non-terminal residue" evidence="14">
    <location>
        <position position="180"/>
    </location>
</feature>
<protein>
    <recommendedName>
        <fullName evidence="9">FAS-associated death domain protein</fullName>
    </recommendedName>
    <alternativeName>
        <fullName evidence="11">FAS-associating death domain-containing protein</fullName>
    </alternativeName>
    <alternativeName>
        <fullName evidence="10">Fas-associated death domain protein</fullName>
    </alternativeName>
</protein>
<dbReference type="FunFam" id="1.10.533.10:FF:000059">
    <property type="entry name" value="Fas-associated via death domain"/>
    <property type="match status" value="1"/>
</dbReference>